<proteinExistence type="predicted"/>
<dbReference type="RefSeq" id="YP_009791352.1">
    <property type="nucleotide sequence ID" value="NC_047838.1"/>
</dbReference>
<sequence>MFNRYVNKADLLIYSKFILDNQYPDRYRMKNDQEQHLYKTPDCYSKWASILMMFNEIKKDGIKVVDLGVGEGPVPHIICDQGYDVTGVDNMRIDHPFKTSLVQMILRDAIEFLTDIEEESVDVFTDSCSVTHFDFGGGQNPGWKNVLSSVYQKLKPGGYFLIASDCHALPERKTNGEFLLGEEIAATAKECGFTLTTEFNNDKMDIIYRNAGRETDLSVATFMLKK</sequence>
<dbReference type="Pfam" id="PF13489">
    <property type="entry name" value="Methyltransf_23"/>
    <property type="match status" value="1"/>
</dbReference>
<dbReference type="CDD" id="cd02440">
    <property type="entry name" value="AdoMet_MTases"/>
    <property type="match status" value="1"/>
</dbReference>
<protein>
    <submittedName>
        <fullName evidence="1">Uncharacterized protein</fullName>
    </submittedName>
</protein>
<dbReference type="SUPFAM" id="SSF53335">
    <property type="entry name" value="S-adenosyl-L-methionine-dependent methyltransferases"/>
    <property type="match status" value="1"/>
</dbReference>
<evidence type="ECO:0000313" key="2">
    <source>
        <dbReference type="Proteomes" id="UP000221247"/>
    </source>
</evidence>
<dbReference type="GeneID" id="54981533"/>
<dbReference type="Proteomes" id="UP000221247">
    <property type="component" value="Segment"/>
</dbReference>
<dbReference type="KEGG" id="vg:54981533"/>
<name>A0A222YXE5_9CAUD</name>
<evidence type="ECO:0000313" key="1">
    <source>
        <dbReference type="EMBL" id="ASR76239.1"/>
    </source>
</evidence>
<organism evidence="1 2">
    <name type="scientific">Synechococcus phage Bellamy</name>
    <dbReference type="NCBI Taxonomy" id="2023996"/>
    <lineage>
        <taxon>Viruses</taxon>
        <taxon>Duplodnaviria</taxon>
        <taxon>Heunggongvirae</taxon>
        <taxon>Uroviricota</taxon>
        <taxon>Caudoviricetes</taxon>
        <taxon>Pantevenvirales</taxon>
        <taxon>Kyanoviridae</taxon>
        <taxon>Bellamyvirus</taxon>
        <taxon>Bellamyvirus bellamy</taxon>
    </lineage>
</organism>
<reference evidence="1 2" key="1">
    <citation type="submission" date="2017-06" db="EMBL/GenBank/DDBJ databases">
        <authorList>
            <person name="Kim H.J."/>
            <person name="Triplett B.A."/>
        </authorList>
    </citation>
    <scope>NUCLEOTIDE SEQUENCE [LARGE SCALE GENOMIC DNA]</scope>
</reference>
<dbReference type="EMBL" id="MF351863">
    <property type="protein sequence ID" value="ASR76239.1"/>
    <property type="molecule type" value="Genomic_DNA"/>
</dbReference>
<dbReference type="Gene3D" id="3.40.50.150">
    <property type="entry name" value="Vaccinia Virus protein VP39"/>
    <property type="match status" value="1"/>
</dbReference>
<accession>A0A222YXE5</accession>
<gene>
    <name evidence="1" type="primary">203</name>
    <name evidence="1" type="ORF">PBI_BELLAMY_203</name>
</gene>
<keyword evidence="2" id="KW-1185">Reference proteome</keyword>
<dbReference type="InterPro" id="IPR029063">
    <property type="entry name" value="SAM-dependent_MTases_sf"/>
</dbReference>